<evidence type="ECO:0000313" key="8">
    <source>
        <dbReference type="Proteomes" id="UP000299011"/>
    </source>
</evidence>
<dbReference type="GeneID" id="40155335"/>
<evidence type="ECO:0000259" key="2">
    <source>
        <dbReference type="PROSITE" id="PS51898"/>
    </source>
</evidence>
<dbReference type="AlphaFoldDB" id="M0J4W8"/>
<dbReference type="PROSITE" id="PS51898">
    <property type="entry name" value="TYR_RECOMBINASE"/>
    <property type="match status" value="1"/>
</dbReference>
<dbReference type="Proteomes" id="UP000011603">
    <property type="component" value="Unassembled WGS sequence"/>
</dbReference>
<dbReference type="PaxDb" id="523841-HFX_2997"/>
<dbReference type="InterPro" id="IPR013762">
    <property type="entry name" value="Integrase-like_cat_sf"/>
</dbReference>
<dbReference type="GO" id="GO:0003677">
    <property type="term" value="F:DNA binding"/>
    <property type="evidence" value="ECO:0007669"/>
    <property type="project" value="InterPro"/>
</dbReference>
<dbReference type="InterPro" id="IPR011010">
    <property type="entry name" value="DNA_brk_join_enz"/>
</dbReference>
<evidence type="ECO:0000313" key="3">
    <source>
        <dbReference type="EMBL" id="AHZ22855.1"/>
    </source>
</evidence>
<evidence type="ECO:0000313" key="5">
    <source>
        <dbReference type="EMBL" id="QCQ74277.1"/>
    </source>
</evidence>
<dbReference type="EMBL" id="CP007551">
    <property type="protein sequence ID" value="AHZ22855.1"/>
    <property type="molecule type" value="Genomic_DNA"/>
</dbReference>
<dbReference type="GO" id="GO:0006310">
    <property type="term" value="P:DNA recombination"/>
    <property type="evidence" value="ECO:0007669"/>
    <property type="project" value="UniProtKB-KW"/>
</dbReference>
<dbReference type="PATRIC" id="fig|523841.21.peg.2141"/>
<evidence type="ECO:0000313" key="4">
    <source>
        <dbReference type="EMBL" id="EMA03019.1"/>
    </source>
</evidence>
<keyword evidence="6" id="KW-1185">Reference proteome</keyword>
<dbReference type="GO" id="GO:0015074">
    <property type="term" value="P:DNA integration"/>
    <property type="evidence" value="ECO:0007669"/>
    <property type="project" value="InterPro"/>
</dbReference>
<feature type="domain" description="Tyr recombinase" evidence="2">
    <location>
        <begin position="10"/>
        <end position="197"/>
    </location>
</feature>
<reference evidence="5 8" key="3">
    <citation type="submission" date="2019-04" db="EMBL/GenBank/DDBJ databases">
        <title>Methylomes of two halophilic Archaea, Haloarcula marismortui and Haloferax mediterranei.</title>
        <authorList>
            <person name="DasSarma S."/>
            <person name="DasSarma P."/>
            <person name="DasSarma S."/>
            <person name="Fomenkov A."/>
            <person name="Vincze T."/>
            <person name="Anton B.P."/>
            <person name="Roberts R.J."/>
        </authorList>
    </citation>
    <scope>NUCLEOTIDE SEQUENCE [LARGE SCALE GENOMIC DNA]</scope>
    <source>
        <strain evidence="5">ATCC 33500</strain>
        <strain evidence="8">ATCC 33500 / DSM 1411 / JCM 8866 / NBRC 14739 / NCIMB 2177 / R-4</strain>
    </source>
</reference>
<reference evidence="4 6" key="1">
    <citation type="journal article" date="2014" name="PLoS Genet.">
        <title>Phylogenetically driven sequencing of extremely halophilic archaea reveals strategies for static and dynamic osmo-response.</title>
        <authorList>
            <person name="Becker E.A."/>
            <person name="Seitzer P.M."/>
            <person name="Tritt A."/>
            <person name="Larsen D."/>
            <person name="Krusor M."/>
            <person name="Yao A.I."/>
            <person name="Wu D."/>
            <person name="Madern D."/>
            <person name="Eisen J.A."/>
            <person name="Darling A.E."/>
            <person name="Facciotti M.T."/>
        </authorList>
    </citation>
    <scope>NUCLEOTIDE SEQUENCE [LARGE SCALE GENOMIC DNA]</scope>
    <source>
        <strain evidence="4">ATCC 33500</strain>
        <strain evidence="6">ATCC 33500 / DSM 1411 / JCM 8866 / NBRC 14739 / NCIMB 2177 / R-4</strain>
    </source>
</reference>
<sequence>MRTERNKDGSWNVWMTRGEYHHIPRNANNWMEEIALRLMGDCGLRVEETLHVTPGDISRKTDGRSYQLEVTKGKDTTGEYDGGKQRETWMTPELERLIYRYADDQDIEDDEPLIPRKKRTVQTWVEKAAERASDETGDTDYERVSSHDLRRCWAQHLLVEEGVSPRIVMALGGWSSYDAIEPYLTAPTEDNIIDSMNQVTL</sequence>
<organism evidence="4 6">
    <name type="scientific">Haloferax mediterranei (strain ATCC 33500 / DSM 1411 / JCM 8866 / NBRC 14739 / NCIMB 2177 / R-4)</name>
    <name type="common">Halobacterium mediterranei</name>
    <dbReference type="NCBI Taxonomy" id="523841"/>
    <lineage>
        <taxon>Archaea</taxon>
        <taxon>Methanobacteriati</taxon>
        <taxon>Methanobacteriota</taxon>
        <taxon>Stenosarchaea group</taxon>
        <taxon>Halobacteria</taxon>
        <taxon>Halobacteriales</taxon>
        <taxon>Haloferacaceae</taxon>
        <taxon>Haloferax</taxon>
    </lineage>
</organism>
<dbReference type="CDD" id="cd00397">
    <property type="entry name" value="DNA_BRE_C"/>
    <property type="match status" value="1"/>
</dbReference>
<dbReference type="Pfam" id="PF00589">
    <property type="entry name" value="Phage_integrase"/>
    <property type="match status" value="1"/>
</dbReference>
<evidence type="ECO:0000313" key="7">
    <source>
        <dbReference type="Proteomes" id="UP000027075"/>
    </source>
</evidence>
<dbReference type="EMBL" id="CP039139">
    <property type="protein sequence ID" value="QCQ74277.1"/>
    <property type="molecule type" value="Genomic_DNA"/>
</dbReference>
<dbReference type="OrthoDB" id="216982at2157"/>
<keyword evidence="1" id="KW-0233">DNA recombination</keyword>
<gene>
    <name evidence="3" type="ORF">BM92_09480</name>
    <name evidence="4" type="ORF">C439_10560</name>
    <name evidence="5" type="ORF">E6P09_02920</name>
</gene>
<dbReference type="Proteomes" id="UP000299011">
    <property type="component" value="Chromosome"/>
</dbReference>
<dbReference type="InterPro" id="IPR002104">
    <property type="entry name" value="Integrase_catalytic"/>
</dbReference>
<proteinExistence type="predicted"/>
<accession>M0J4W8</accession>
<name>M0J4W8_HALMT</name>
<reference evidence="3 7" key="2">
    <citation type="submission" date="2014-04" db="EMBL/GenBank/DDBJ databases">
        <title>Transcriptional profiles of Haloferax mediterranei on the basis of nitrogen availability.</title>
        <authorList>
            <person name="Bautista V."/>
        </authorList>
    </citation>
    <scope>NUCLEOTIDE SEQUENCE [LARGE SCALE GENOMIC DNA]</scope>
    <source>
        <strain evidence="3">ATCC 33500</strain>
        <strain evidence="7">ATCC 33500 / DSM 1411 / JCM 8866 / NBRC 14739 / NCIMB 2177 / R-4</strain>
    </source>
</reference>
<dbReference type="SUPFAM" id="SSF56349">
    <property type="entry name" value="DNA breaking-rejoining enzymes"/>
    <property type="match status" value="1"/>
</dbReference>
<dbReference type="RefSeq" id="WP_004058916.1">
    <property type="nucleotide sequence ID" value="NC_017941.2"/>
</dbReference>
<dbReference type="EMBL" id="AOLO01000007">
    <property type="protein sequence ID" value="EMA03019.1"/>
    <property type="molecule type" value="Genomic_DNA"/>
</dbReference>
<protein>
    <submittedName>
        <fullName evidence="5">Site-specific integrase</fullName>
    </submittedName>
</protein>
<evidence type="ECO:0000256" key="1">
    <source>
        <dbReference type="ARBA" id="ARBA00023172"/>
    </source>
</evidence>
<dbReference type="Gene3D" id="1.10.443.10">
    <property type="entry name" value="Intergrase catalytic core"/>
    <property type="match status" value="1"/>
</dbReference>
<evidence type="ECO:0000313" key="6">
    <source>
        <dbReference type="Proteomes" id="UP000011603"/>
    </source>
</evidence>
<dbReference type="Proteomes" id="UP000027075">
    <property type="component" value="Chromosome"/>
</dbReference>